<gene>
    <name evidence="2" type="ORF">VN97_g2718</name>
</gene>
<evidence type="ECO:0000313" key="3">
    <source>
        <dbReference type="Proteomes" id="UP001227192"/>
    </source>
</evidence>
<protein>
    <submittedName>
        <fullName evidence="2">Uncharacterized protein</fullName>
    </submittedName>
</protein>
<keyword evidence="1" id="KW-0472">Membrane</keyword>
<accession>A0AAI9TPC1</accession>
<sequence length="68" mass="7639">MLSKVAPALKSRTPFMPLVYVPSVTLSLTVLMLSKKRTSALSMAWVLLLCFRKGWLSPLLRVGHLKQK</sequence>
<keyword evidence="1" id="KW-0812">Transmembrane</keyword>
<keyword evidence="1" id="KW-1133">Transmembrane helix</keyword>
<organism evidence="2 3">
    <name type="scientific">Penicillium thymicola</name>
    <dbReference type="NCBI Taxonomy" id="293382"/>
    <lineage>
        <taxon>Eukaryota</taxon>
        <taxon>Fungi</taxon>
        <taxon>Dikarya</taxon>
        <taxon>Ascomycota</taxon>
        <taxon>Pezizomycotina</taxon>
        <taxon>Eurotiomycetes</taxon>
        <taxon>Eurotiomycetidae</taxon>
        <taxon>Eurotiales</taxon>
        <taxon>Aspergillaceae</taxon>
        <taxon>Penicillium</taxon>
    </lineage>
</organism>
<comment type="caution">
    <text evidence="2">The sequence shown here is derived from an EMBL/GenBank/DDBJ whole genome shotgun (WGS) entry which is preliminary data.</text>
</comment>
<reference evidence="2" key="1">
    <citation type="submission" date="2015-06" db="EMBL/GenBank/DDBJ databases">
        <authorList>
            <person name="Nguyen H."/>
        </authorList>
    </citation>
    <scope>NUCLEOTIDE SEQUENCE</scope>
    <source>
        <strain evidence="2">DAOM 180753</strain>
    </source>
</reference>
<dbReference type="Proteomes" id="UP001227192">
    <property type="component" value="Unassembled WGS sequence"/>
</dbReference>
<feature type="transmembrane region" description="Helical" evidence="1">
    <location>
        <begin position="15"/>
        <end position="33"/>
    </location>
</feature>
<keyword evidence="3" id="KW-1185">Reference proteome</keyword>
<name>A0AAI9TPC1_PENTH</name>
<evidence type="ECO:0000313" key="2">
    <source>
        <dbReference type="EMBL" id="KAJ9490535.1"/>
    </source>
</evidence>
<dbReference type="AlphaFoldDB" id="A0AAI9TPC1"/>
<proteinExistence type="predicted"/>
<dbReference type="EMBL" id="LACB01000054">
    <property type="protein sequence ID" value="KAJ9490535.1"/>
    <property type="molecule type" value="Genomic_DNA"/>
</dbReference>
<reference evidence="2" key="2">
    <citation type="journal article" date="2016" name="Fungal Biol.">
        <title>Ochratoxin A production by Penicillium thymicola.</title>
        <authorList>
            <person name="Nguyen H.D.T."/>
            <person name="McMullin D.R."/>
            <person name="Ponomareva E."/>
            <person name="Riley R."/>
            <person name="Pomraning K.R."/>
            <person name="Baker S.E."/>
            <person name="Seifert K.A."/>
        </authorList>
    </citation>
    <scope>NUCLEOTIDE SEQUENCE</scope>
    <source>
        <strain evidence="2">DAOM 180753</strain>
    </source>
</reference>
<evidence type="ECO:0000256" key="1">
    <source>
        <dbReference type="SAM" id="Phobius"/>
    </source>
</evidence>